<organism evidence="8">
    <name type="scientific">mine drainage metagenome</name>
    <dbReference type="NCBI Taxonomy" id="410659"/>
    <lineage>
        <taxon>unclassified sequences</taxon>
        <taxon>metagenomes</taxon>
        <taxon>ecological metagenomes</taxon>
    </lineage>
</organism>
<gene>
    <name evidence="8" type="primary">cyaA_13</name>
    <name evidence="8" type="ORF">GALL_132860</name>
</gene>
<evidence type="ECO:0000259" key="7">
    <source>
        <dbReference type="PROSITE" id="PS50125"/>
    </source>
</evidence>
<evidence type="ECO:0000256" key="1">
    <source>
        <dbReference type="ARBA" id="ARBA00004196"/>
    </source>
</evidence>
<feature type="transmembrane region" description="Helical" evidence="6">
    <location>
        <begin position="434"/>
        <end position="458"/>
    </location>
</feature>
<comment type="caution">
    <text evidence="8">The sequence shown here is derived from an EMBL/GenBank/DDBJ whole genome shotgun (WGS) entry which is preliminary data.</text>
</comment>
<keyword evidence="2" id="KW-1003">Cell membrane</keyword>
<keyword evidence="4 6" id="KW-1133">Transmembrane helix</keyword>
<dbReference type="PANTHER" id="PTHR43081:SF1">
    <property type="entry name" value="ADENYLATE CYCLASE, TERMINAL-DIFFERENTIATION SPECIFIC"/>
    <property type="match status" value="1"/>
</dbReference>
<evidence type="ECO:0000256" key="3">
    <source>
        <dbReference type="ARBA" id="ARBA00022692"/>
    </source>
</evidence>
<keyword evidence="3 6" id="KW-0812">Transmembrane</keyword>
<reference evidence="8" key="1">
    <citation type="submission" date="2016-10" db="EMBL/GenBank/DDBJ databases">
        <title>Sequence of Gallionella enrichment culture.</title>
        <authorList>
            <person name="Poehlein A."/>
            <person name="Muehling M."/>
            <person name="Daniel R."/>
        </authorList>
    </citation>
    <scope>NUCLEOTIDE SEQUENCE</scope>
</reference>
<dbReference type="SUPFAM" id="SSF55073">
    <property type="entry name" value="Nucleotide cyclase"/>
    <property type="match status" value="1"/>
</dbReference>
<dbReference type="InterPro" id="IPR001054">
    <property type="entry name" value="A/G_cyclase"/>
</dbReference>
<evidence type="ECO:0000256" key="4">
    <source>
        <dbReference type="ARBA" id="ARBA00022989"/>
    </source>
</evidence>
<dbReference type="EC" id="4.6.1.1" evidence="8"/>
<dbReference type="Pfam" id="PF05226">
    <property type="entry name" value="CHASE2"/>
    <property type="match status" value="1"/>
</dbReference>
<accession>A0A1J5SKS2</accession>
<feature type="transmembrane region" description="Helical" evidence="6">
    <location>
        <begin position="20"/>
        <end position="39"/>
    </location>
</feature>
<dbReference type="InterPro" id="IPR007890">
    <property type="entry name" value="CHASE2"/>
</dbReference>
<dbReference type="GO" id="GO:0004016">
    <property type="term" value="F:adenylate cyclase activity"/>
    <property type="evidence" value="ECO:0007669"/>
    <property type="project" value="UniProtKB-EC"/>
</dbReference>
<dbReference type="InterPro" id="IPR050697">
    <property type="entry name" value="Adenylyl/Guanylyl_Cyclase_3/4"/>
</dbReference>
<proteinExistence type="predicted"/>
<feature type="domain" description="Guanylate cyclase" evidence="7">
    <location>
        <begin position="500"/>
        <end position="632"/>
    </location>
</feature>
<keyword evidence="8" id="KW-0456">Lyase</keyword>
<dbReference type="InterPro" id="IPR029787">
    <property type="entry name" value="Nucleotide_cyclase"/>
</dbReference>
<dbReference type="EMBL" id="MLJW01000056">
    <property type="protein sequence ID" value="OIR04616.1"/>
    <property type="molecule type" value="Genomic_DNA"/>
</dbReference>
<feature type="transmembrane region" description="Helical" evidence="6">
    <location>
        <begin position="409"/>
        <end position="427"/>
    </location>
</feature>
<evidence type="ECO:0000256" key="2">
    <source>
        <dbReference type="ARBA" id="ARBA00022475"/>
    </source>
</evidence>
<dbReference type="FunFam" id="3.30.70.1230:FF:000016">
    <property type="entry name" value="Adenylate/guanylate cyclase domain-containing protein"/>
    <property type="match status" value="1"/>
</dbReference>
<dbReference type="SMART" id="SM01080">
    <property type="entry name" value="CHASE2"/>
    <property type="match status" value="1"/>
</dbReference>
<dbReference type="AlphaFoldDB" id="A0A1J5SKS2"/>
<comment type="subcellular location">
    <subcellularLocation>
        <location evidence="1">Cell envelope</location>
    </subcellularLocation>
</comment>
<evidence type="ECO:0000256" key="6">
    <source>
        <dbReference type="SAM" id="Phobius"/>
    </source>
</evidence>
<dbReference type="GO" id="GO:0035556">
    <property type="term" value="P:intracellular signal transduction"/>
    <property type="evidence" value="ECO:0007669"/>
    <property type="project" value="InterPro"/>
</dbReference>
<evidence type="ECO:0000256" key="5">
    <source>
        <dbReference type="ARBA" id="ARBA00023136"/>
    </source>
</evidence>
<name>A0A1J5SKS2_9ZZZZ</name>
<dbReference type="CDD" id="cd07302">
    <property type="entry name" value="CHD"/>
    <property type="match status" value="1"/>
</dbReference>
<dbReference type="Pfam" id="PF00211">
    <property type="entry name" value="Guanylate_cyc"/>
    <property type="match status" value="1"/>
</dbReference>
<dbReference type="SMART" id="SM00044">
    <property type="entry name" value="CYCc"/>
    <property type="match status" value="1"/>
</dbReference>
<dbReference type="GO" id="GO:0030313">
    <property type="term" value="C:cell envelope"/>
    <property type="evidence" value="ECO:0007669"/>
    <property type="project" value="UniProtKB-SubCell"/>
</dbReference>
<protein>
    <submittedName>
        <fullName evidence="8">Adenylate cyclase 1</fullName>
        <ecNumber evidence="8">4.6.1.1</ecNumber>
    </submittedName>
</protein>
<dbReference type="PROSITE" id="PS50125">
    <property type="entry name" value="GUANYLATE_CYCLASE_2"/>
    <property type="match status" value="1"/>
</dbReference>
<keyword evidence="5 6" id="KW-0472">Membrane</keyword>
<sequence>MSVPAIFSWSVISRHGVRFALSISIMLLMLLNTIGVLHFTSLNRLENFTYDVRLNMLMPRGLDDRIVIIDIDEKSLKEQGRWPWGRNKLADLVNKLFDDYHVKVLGFDVVFAEKDESSGLKSLEEIKTKYLANDQAFNQALETLKPSLDYDQLFANSLKNRNVVLGYILLTNDKAKETGLLPEASFPVGSFEGQSVDFVTASGFTANLDVLEKNAKTAGHINSFPDADGISRKVPILIQHEGKAYESLSAAVARIALETDQHTKLKLEAGYADGADAEADQQYSGLEWFQLGQHRIPVDSQLSALIPYRGPQGSFPYVSATDVLTQRVDAKLLENKIVLLGTTAAGLMDLRATPVQNIYAGVETHANMVAGILDNNIKGSPAYTLGAEFLLLVVVGLLLAFMLPTLSPLWATLLTLTSFLGVLLVNLSVWQSGLVLPLASLLVMITLIYVTNMSYGFFVESRGKRQLAGLFGQYVPPELVDEMAKNPEVISMEGESREMTVLFSDVRGFTTISEELDPKQLTQLMNEFLTPMTQVIHQGRGTIDKYMGDAIMAFWGAPLLDADHAKHALQAALGMIAALGKLQQDFAAKGWPPINIGVGLNTGLMTVGNMGSEFRMAYTVMGDAVNLGSRLESLTKNYGVHIIVSEFTKAQVPDFVYRELDAVRVKGKDKPVTIFEPVCEEVQLDEVTKENLARYHEALRLYRGQYWDKAELQFYELQKIEPQRALYTMYINRIAHFKENPPDSTWDSVFNFETK</sequence>
<feature type="transmembrane region" description="Helical" evidence="6">
    <location>
        <begin position="382"/>
        <end position="403"/>
    </location>
</feature>
<dbReference type="GO" id="GO:0006171">
    <property type="term" value="P:cAMP biosynthetic process"/>
    <property type="evidence" value="ECO:0007669"/>
    <property type="project" value="TreeGrafter"/>
</dbReference>
<dbReference type="PANTHER" id="PTHR43081">
    <property type="entry name" value="ADENYLATE CYCLASE, TERMINAL-DIFFERENTIATION SPECIFIC-RELATED"/>
    <property type="match status" value="1"/>
</dbReference>
<dbReference type="Gene3D" id="3.30.70.1230">
    <property type="entry name" value="Nucleotide cyclase"/>
    <property type="match status" value="1"/>
</dbReference>
<evidence type="ECO:0000313" key="8">
    <source>
        <dbReference type="EMBL" id="OIR04616.1"/>
    </source>
</evidence>